<feature type="domain" description="ARG and Rhodanese-Phosphatase-superfamily-associated" evidence="1">
    <location>
        <begin position="1"/>
        <end position="65"/>
    </location>
</feature>
<accession>A0A6G3XEX2</accession>
<reference evidence="2" key="1">
    <citation type="submission" date="2020-01" db="EMBL/GenBank/DDBJ databases">
        <title>Insect and environment-associated Actinomycetes.</title>
        <authorList>
            <person name="Currrie C."/>
            <person name="Chevrette M."/>
            <person name="Carlson C."/>
            <person name="Stubbendieck R."/>
            <person name="Wendt-Pienkowski E."/>
        </authorList>
    </citation>
    <scope>NUCLEOTIDE SEQUENCE</scope>
    <source>
        <strain evidence="2">SID7499</strain>
    </source>
</reference>
<comment type="caution">
    <text evidence="2">The sequence shown here is derived from an EMBL/GenBank/DDBJ whole genome shotgun (WGS) entry which is preliminary data.</text>
</comment>
<dbReference type="Pfam" id="PF22549">
    <property type="entry name" value="ARPP-2"/>
    <property type="match status" value="1"/>
</dbReference>
<name>A0A6G3XEX2_9ACTN</name>
<evidence type="ECO:0000313" key="2">
    <source>
        <dbReference type="EMBL" id="NEE16224.1"/>
    </source>
</evidence>
<sequence length="68" mass="7436">RIFEIHPDQCGVMVYVSDALAAAFVVPHPDDYRLLHASLVEDLYGELVHQYALYGAPVAQTPVRIGGA</sequence>
<feature type="non-terminal residue" evidence="2">
    <location>
        <position position="68"/>
    </location>
</feature>
<dbReference type="EMBL" id="JAAGMN010006120">
    <property type="protein sequence ID" value="NEE16224.1"/>
    <property type="molecule type" value="Genomic_DNA"/>
</dbReference>
<proteinExistence type="predicted"/>
<protein>
    <recommendedName>
        <fullName evidence="1">ARG and Rhodanese-Phosphatase-superfamily-associated domain-containing protein</fullName>
    </recommendedName>
</protein>
<organism evidence="2">
    <name type="scientific">Streptomyces sp. SID7499</name>
    <dbReference type="NCBI Taxonomy" id="2706086"/>
    <lineage>
        <taxon>Bacteria</taxon>
        <taxon>Bacillati</taxon>
        <taxon>Actinomycetota</taxon>
        <taxon>Actinomycetes</taxon>
        <taxon>Kitasatosporales</taxon>
        <taxon>Streptomycetaceae</taxon>
        <taxon>Streptomyces</taxon>
    </lineage>
</organism>
<dbReference type="AlphaFoldDB" id="A0A6G3XEX2"/>
<feature type="non-terminal residue" evidence="2">
    <location>
        <position position="1"/>
    </location>
</feature>
<evidence type="ECO:0000259" key="1">
    <source>
        <dbReference type="Pfam" id="PF22549"/>
    </source>
</evidence>
<gene>
    <name evidence="2" type="ORF">G3M58_58355</name>
</gene>
<dbReference type="InterPro" id="IPR054346">
    <property type="entry name" value="ARPP-2"/>
</dbReference>